<evidence type="ECO:0000313" key="2">
    <source>
        <dbReference type="Proteomes" id="UP000807353"/>
    </source>
</evidence>
<comment type="caution">
    <text evidence="1">The sequence shown here is derived from an EMBL/GenBank/DDBJ whole genome shotgun (WGS) entry which is preliminary data.</text>
</comment>
<dbReference type="AlphaFoldDB" id="A0A9P5XU85"/>
<evidence type="ECO:0000313" key="1">
    <source>
        <dbReference type="EMBL" id="KAF9455810.1"/>
    </source>
</evidence>
<organism evidence="1 2">
    <name type="scientific">Collybia nuda</name>
    <dbReference type="NCBI Taxonomy" id="64659"/>
    <lineage>
        <taxon>Eukaryota</taxon>
        <taxon>Fungi</taxon>
        <taxon>Dikarya</taxon>
        <taxon>Basidiomycota</taxon>
        <taxon>Agaricomycotina</taxon>
        <taxon>Agaricomycetes</taxon>
        <taxon>Agaricomycetidae</taxon>
        <taxon>Agaricales</taxon>
        <taxon>Tricholomatineae</taxon>
        <taxon>Clitocybaceae</taxon>
        <taxon>Collybia</taxon>
    </lineage>
</organism>
<reference evidence="1" key="1">
    <citation type="submission" date="2020-11" db="EMBL/GenBank/DDBJ databases">
        <authorList>
            <consortium name="DOE Joint Genome Institute"/>
            <person name="Ahrendt S."/>
            <person name="Riley R."/>
            <person name="Andreopoulos W."/>
            <person name="Labutti K."/>
            <person name="Pangilinan J."/>
            <person name="Ruiz-Duenas F.J."/>
            <person name="Barrasa J.M."/>
            <person name="Sanchez-Garcia M."/>
            <person name="Camarero S."/>
            <person name="Miyauchi S."/>
            <person name="Serrano A."/>
            <person name="Linde D."/>
            <person name="Babiker R."/>
            <person name="Drula E."/>
            <person name="Ayuso-Fernandez I."/>
            <person name="Pacheco R."/>
            <person name="Padilla G."/>
            <person name="Ferreira P."/>
            <person name="Barriuso J."/>
            <person name="Kellner H."/>
            <person name="Castanera R."/>
            <person name="Alfaro M."/>
            <person name="Ramirez L."/>
            <person name="Pisabarro A.G."/>
            <person name="Kuo A."/>
            <person name="Tritt A."/>
            <person name="Lipzen A."/>
            <person name="He G."/>
            <person name="Yan M."/>
            <person name="Ng V."/>
            <person name="Cullen D."/>
            <person name="Martin F."/>
            <person name="Rosso M.-N."/>
            <person name="Henrissat B."/>
            <person name="Hibbett D."/>
            <person name="Martinez A.T."/>
            <person name="Grigoriev I.V."/>
        </authorList>
    </citation>
    <scope>NUCLEOTIDE SEQUENCE</scope>
    <source>
        <strain evidence="1">CBS 247.69</strain>
    </source>
</reference>
<keyword evidence="2" id="KW-1185">Reference proteome</keyword>
<dbReference type="EMBL" id="MU150516">
    <property type="protein sequence ID" value="KAF9455810.1"/>
    <property type="molecule type" value="Genomic_DNA"/>
</dbReference>
<dbReference type="Proteomes" id="UP000807353">
    <property type="component" value="Unassembled WGS sequence"/>
</dbReference>
<gene>
    <name evidence="1" type="ORF">BDZ94DRAFT_1277249</name>
</gene>
<sequence length="56" mass="6357">MFNWQVQTLVRTTQDLCFTKIEIFNFKLVGCEYRIALLGCAPVLSMKVLCIIEGAS</sequence>
<proteinExistence type="predicted"/>
<protein>
    <submittedName>
        <fullName evidence="1">Uncharacterized protein</fullName>
    </submittedName>
</protein>
<accession>A0A9P5XU85</accession>
<name>A0A9P5XU85_9AGAR</name>